<dbReference type="eggNOG" id="COG0322">
    <property type="taxonomic scope" value="Bacteria"/>
</dbReference>
<dbReference type="InterPro" id="IPR035901">
    <property type="entry name" value="GIY-YIG_endonuc_sf"/>
</dbReference>
<sequence>MSNSSIEKIDNKYNFKIEYKLINNKELLKSRLSEIPKSSGCYLFKDIDSNLLYIGKSKKLRSRVSSYFNNYSDLTPRLSLMVRQITEIEIIVTDSEYEALNLESNLIKTNKPYFNILLKDDKKYPYLCITWSEKYPRIFITRRRRNRNNLDRYYGPYVDVGLLRRTLFTIKKIFPLRQRPRPVYKDRTCLNYSIGRCPGVCQEVISSDDYKKIMKQVSMIFQGRNDDLEIFLQKKMQQFSNDLDYENAAKIRDQISGLKLLTESQKISIPDSSINRDIFGIVSEKNVASIQIFQMRSGKLIGRIGYSQKLNNEDENLILQKILEEHYMNVEAVEIPSEILIQYNLPKQATIEDWLTDLRKKKVKILIPKRNKKHETVEMVLKNAKLELDRIINGIQDNESSIEDLAQILELSEQPKRIEGYDISHIQGSDPVASQVVFIDGIPSKQHYRKYKIKDPNIVVGHSDDFASIYEVIHRRFKKWSRFKENGGDFSILNDKTNSKLDNELLSDWPDLIMIDGGKGQLNAAIKALKELNLEEEVTICSLAKKHEEIFIPGFTKSLDTDENQKGVLLLRRVRDEAHRFALSFHRDKRSKRMNRSQLSQISGLGPSRIRELLEHFKSIDAIRIASKEDLSKVKGLGKNSVNDIYEYFNEL</sequence>
<keyword evidence="2 6" id="KW-0227">DNA damage</keyword>
<keyword evidence="5 6" id="KW-0234">DNA repair</keyword>
<dbReference type="Pfam" id="PF08459">
    <property type="entry name" value="UvrC_RNaseH_dom"/>
    <property type="match status" value="1"/>
</dbReference>
<dbReference type="InterPro" id="IPR010994">
    <property type="entry name" value="RuvA_2-like"/>
</dbReference>
<dbReference type="GO" id="GO:0009432">
    <property type="term" value="P:SOS response"/>
    <property type="evidence" value="ECO:0007669"/>
    <property type="project" value="UniProtKB-UniRule"/>
</dbReference>
<dbReference type="AlphaFoldDB" id="A0A0A1ZER3"/>
<dbReference type="InterPro" id="IPR004791">
    <property type="entry name" value="UvrC"/>
</dbReference>
<dbReference type="Gene3D" id="3.40.1440.10">
    <property type="entry name" value="GIY-YIG endonuclease"/>
    <property type="match status" value="1"/>
</dbReference>
<comment type="function">
    <text evidence="6">The UvrABC repair system catalyzes the recognition and processing of DNA lesions. UvrC both incises the 5' and 3' sides of the lesion. The N-terminal half is responsible for the 3' incision and the C-terminal half is responsible for the 5' incision.</text>
</comment>
<dbReference type="InterPro" id="IPR036876">
    <property type="entry name" value="UVR_dom_sf"/>
</dbReference>
<dbReference type="PANTHER" id="PTHR30562">
    <property type="entry name" value="UVRC/OXIDOREDUCTASE"/>
    <property type="match status" value="1"/>
</dbReference>
<dbReference type="Gene3D" id="1.10.150.20">
    <property type="entry name" value="5' to 3' exonuclease, C-terminal subdomain"/>
    <property type="match status" value="1"/>
</dbReference>
<dbReference type="InterPro" id="IPR000305">
    <property type="entry name" value="GIY-YIG_endonuc"/>
</dbReference>
<comment type="caution">
    <text evidence="10">The sequence shown here is derived from an EMBL/GenBank/DDBJ whole genome shotgun (WGS) entry which is preliminary data.</text>
</comment>
<dbReference type="HAMAP" id="MF_00203">
    <property type="entry name" value="UvrC"/>
    <property type="match status" value="1"/>
</dbReference>
<dbReference type="NCBIfam" id="NF001824">
    <property type="entry name" value="PRK00558.1-5"/>
    <property type="match status" value="1"/>
</dbReference>
<keyword evidence="3 6" id="KW-0228">DNA excision</keyword>
<dbReference type="InterPro" id="IPR047296">
    <property type="entry name" value="GIY-YIG_UvrC_Cho"/>
</dbReference>
<protein>
    <recommendedName>
        <fullName evidence="6">UvrABC system protein C</fullName>
        <shortName evidence="6">Protein UvrC</shortName>
    </recommendedName>
    <alternativeName>
        <fullName evidence="6">Excinuclease ABC subunit C</fullName>
    </alternativeName>
</protein>
<reference evidence="11" key="1">
    <citation type="journal article" date="2014" name="Sci. Data">
        <title>Genomes of diverse isolates of the marine cyanobacterium Prochlorococcus.</title>
        <authorList>
            <person name="Biller S."/>
            <person name="Berube P."/>
            <person name="Thompson J."/>
            <person name="Kelly L."/>
            <person name="Roggensack S."/>
            <person name="Awad L."/>
            <person name="Roache-Johnson K."/>
            <person name="Ding H."/>
            <person name="Giovannoni S.J."/>
            <person name="Moore L.R."/>
            <person name="Chisholm S.W."/>
        </authorList>
    </citation>
    <scope>NUCLEOTIDE SEQUENCE [LARGE SCALE GENOMIC DNA]</scope>
    <source>
        <strain evidence="11">GP2</strain>
    </source>
</reference>
<dbReference type="PROSITE" id="PS50164">
    <property type="entry name" value="GIY_YIG"/>
    <property type="match status" value="1"/>
</dbReference>
<organism evidence="10 11">
    <name type="scientific">Prochlorococcus marinus str. GP2</name>
    <dbReference type="NCBI Taxonomy" id="59925"/>
    <lineage>
        <taxon>Bacteria</taxon>
        <taxon>Bacillati</taxon>
        <taxon>Cyanobacteriota</taxon>
        <taxon>Cyanophyceae</taxon>
        <taxon>Synechococcales</taxon>
        <taxon>Prochlorococcaceae</taxon>
        <taxon>Prochlorococcus</taxon>
    </lineage>
</organism>
<dbReference type="SMART" id="SM00278">
    <property type="entry name" value="HhH1"/>
    <property type="match status" value="2"/>
</dbReference>
<dbReference type="SUPFAM" id="SSF47781">
    <property type="entry name" value="RuvA domain 2-like"/>
    <property type="match status" value="1"/>
</dbReference>
<evidence type="ECO:0000256" key="5">
    <source>
        <dbReference type="ARBA" id="ARBA00023204"/>
    </source>
</evidence>
<proteinExistence type="inferred from homology"/>
<keyword evidence="6" id="KW-0742">SOS response</keyword>
<dbReference type="GO" id="GO:0003677">
    <property type="term" value="F:DNA binding"/>
    <property type="evidence" value="ECO:0007669"/>
    <property type="project" value="UniProtKB-UniRule"/>
</dbReference>
<feature type="domain" description="UVR" evidence="7">
    <location>
        <begin position="226"/>
        <end position="261"/>
    </location>
</feature>
<dbReference type="GO" id="GO:0009381">
    <property type="term" value="F:excinuclease ABC activity"/>
    <property type="evidence" value="ECO:0007669"/>
    <property type="project" value="UniProtKB-UniRule"/>
</dbReference>
<dbReference type="FunFam" id="3.40.1440.10:FF:000001">
    <property type="entry name" value="UvrABC system protein C"/>
    <property type="match status" value="1"/>
</dbReference>
<dbReference type="STRING" id="59925.EU91_0950"/>
<evidence type="ECO:0000259" key="8">
    <source>
        <dbReference type="PROSITE" id="PS50164"/>
    </source>
</evidence>
<dbReference type="GO" id="GO:0009380">
    <property type="term" value="C:excinuclease repair complex"/>
    <property type="evidence" value="ECO:0007669"/>
    <property type="project" value="InterPro"/>
</dbReference>
<name>A0A0A1ZER3_PROMR</name>
<dbReference type="Pfam" id="PF01541">
    <property type="entry name" value="GIY-YIG"/>
    <property type="match status" value="1"/>
</dbReference>
<evidence type="ECO:0000256" key="2">
    <source>
        <dbReference type="ARBA" id="ARBA00022763"/>
    </source>
</evidence>
<evidence type="ECO:0000256" key="4">
    <source>
        <dbReference type="ARBA" id="ARBA00022881"/>
    </source>
</evidence>
<dbReference type="EMBL" id="JNAH01000004">
    <property type="protein sequence ID" value="KGF87915.1"/>
    <property type="molecule type" value="Genomic_DNA"/>
</dbReference>
<dbReference type="SUPFAM" id="SSF82771">
    <property type="entry name" value="GIY-YIG endonuclease"/>
    <property type="match status" value="1"/>
</dbReference>
<evidence type="ECO:0000313" key="11">
    <source>
        <dbReference type="Proteomes" id="UP000030598"/>
    </source>
</evidence>
<dbReference type="CDD" id="cd10434">
    <property type="entry name" value="GIY-YIG_UvrC_Cho"/>
    <property type="match status" value="1"/>
</dbReference>
<dbReference type="PANTHER" id="PTHR30562:SF1">
    <property type="entry name" value="UVRABC SYSTEM PROTEIN C"/>
    <property type="match status" value="1"/>
</dbReference>
<dbReference type="InterPro" id="IPR038476">
    <property type="entry name" value="UvrC_RNase_H_dom_sf"/>
</dbReference>
<dbReference type="PROSITE" id="PS50151">
    <property type="entry name" value="UVR"/>
    <property type="match status" value="1"/>
</dbReference>
<evidence type="ECO:0000259" key="9">
    <source>
        <dbReference type="PROSITE" id="PS50165"/>
    </source>
</evidence>
<gene>
    <name evidence="6" type="primary">uvrC</name>
    <name evidence="10" type="ORF">EU91_0950</name>
</gene>
<dbReference type="InterPro" id="IPR001162">
    <property type="entry name" value="UvrC_RNase_H_dom"/>
</dbReference>
<evidence type="ECO:0000256" key="1">
    <source>
        <dbReference type="ARBA" id="ARBA00022490"/>
    </source>
</evidence>
<dbReference type="Proteomes" id="UP000030598">
    <property type="component" value="Unassembled WGS sequence"/>
</dbReference>
<comment type="similarity">
    <text evidence="6">Belongs to the UvrC family.</text>
</comment>
<dbReference type="InterPro" id="IPR001943">
    <property type="entry name" value="UVR_dom"/>
</dbReference>
<dbReference type="GO" id="GO:0005737">
    <property type="term" value="C:cytoplasm"/>
    <property type="evidence" value="ECO:0007669"/>
    <property type="project" value="UniProtKB-SubCell"/>
</dbReference>
<dbReference type="Gene3D" id="3.30.420.340">
    <property type="entry name" value="UvrC, RNAse H endonuclease domain"/>
    <property type="match status" value="1"/>
</dbReference>
<dbReference type="Pfam" id="PF22920">
    <property type="entry name" value="UvrC_RNaseH"/>
    <property type="match status" value="1"/>
</dbReference>
<dbReference type="Pfam" id="PF14520">
    <property type="entry name" value="HHH_5"/>
    <property type="match status" value="1"/>
</dbReference>
<evidence type="ECO:0000313" key="10">
    <source>
        <dbReference type="EMBL" id="KGF87915.1"/>
    </source>
</evidence>
<dbReference type="InterPro" id="IPR003583">
    <property type="entry name" value="Hlx-hairpin-Hlx_DNA-bd_motif"/>
</dbReference>
<evidence type="ECO:0000256" key="6">
    <source>
        <dbReference type="HAMAP-Rule" id="MF_00203"/>
    </source>
</evidence>
<dbReference type="InterPro" id="IPR050066">
    <property type="entry name" value="UvrABC_protein_C"/>
</dbReference>
<evidence type="ECO:0000256" key="3">
    <source>
        <dbReference type="ARBA" id="ARBA00022769"/>
    </source>
</evidence>
<dbReference type="GO" id="GO:0006289">
    <property type="term" value="P:nucleotide-excision repair"/>
    <property type="evidence" value="ECO:0007669"/>
    <property type="project" value="UniProtKB-UniRule"/>
</dbReference>
<dbReference type="Pfam" id="PF02151">
    <property type="entry name" value="UVR"/>
    <property type="match status" value="1"/>
</dbReference>
<dbReference type="RefSeq" id="WP_032524446.1">
    <property type="nucleotide sequence ID" value="NZ_CP138934.1"/>
</dbReference>
<keyword evidence="1 6" id="KW-0963">Cytoplasm</keyword>
<dbReference type="Gene3D" id="4.10.860.10">
    <property type="entry name" value="UVR domain"/>
    <property type="match status" value="1"/>
</dbReference>
<dbReference type="SUPFAM" id="SSF46600">
    <property type="entry name" value="C-terminal UvrC-binding domain of UvrB"/>
    <property type="match status" value="1"/>
</dbReference>
<evidence type="ECO:0000259" key="7">
    <source>
        <dbReference type="PROSITE" id="PS50151"/>
    </source>
</evidence>
<dbReference type="PROSITE" id="PS50165">
    <property type="entry name" value="UVRC"/>
    <property type="match status" value="1"/>
</dbReference>
<comment type="subcellular location">
    <subcellularLocation>
        <location evidence="6">Cytoplasm</location>
    </subcellularLocation>
</comment>
<dbReference type="SMART" id="SM00465">
    <property type="entry name" value="GIYc"/>
    <property type="match status" value="1"/>
</dbReference>
<dbReference type="NCBIfam" id="TIGR00194">
    <property type="entry name" value="uvrC"/>
    <property type="match status" value="1"/>
</dbReference>
<feature type="domain" description="GIY-YIG" evidence="8">
    <location>
        <begin position="37"/>
        <end position="116"/>
    </location>
</feature>
<comment type="subunit">
    <text evidence="6">Interacts with UvrB in an incision complex.</text>
</comment>
<keyword evidence="4 6" id="KW-0267">Excision nuclease</keyword>
<dbReference type="OrthoDB" id="9804933at2"/>
<accession>A0A0A1ZER3</accession>
<feature type="domain" description="UvrC family homology region profile" evidence="9">
    <location>
        <begin position="278"/>
        <end position="529"/>
    </location>
</feature>